<dbReference type="EMBL" id="JAZBJZ010000007">
    <property type="protein sequence ID" value="MEE3715741.1"/>
    <property type="molecule type" value="Genomic_DNA"/>
</dbReference>
<dbReference type="GO" id="GO:0016887">
    <property type="term" value="F:ATP hydrolysis activity"/>
    <property type="evidence" value="ECO:0007669"/>
    <property type="project" value="InterPro"/>
</dbReference>
<evidence type="ECO:0000313" key="11">
    <source>
        <dbReference type="Proteomes" id="UP001333818"/>
    </source>
</evidence>
<evidence type="ECO:0000256" key="8">
    <source>
        <dbReference type="RuleBase" id="RU364083"/>
    </source>
</evidence>
<dbReference type="InterPro" id="IPR013611">
    <property type="entry name" value="Transp-assoc_OB_typ2"/>
</dbReference>
<feature type="domain" description="ABC transporter" evidence="9">
    <location>
        <begin position="20"/>
        <end position="250"/>
    </location>
</feature>
<keyword evidence="7 8" id="KW-0472">Membrane</keyword>
<dbReference type="InterPro" id="IPR003593">
    <property type="entry name" value="AAA+_ATPase"/>
</dbReference>
<dbReference type="InterPro" id="IPR008995">
    <property type="entry name" value="Mo/tungstate-bd_C_term_dom"/>
</dbReference>
<keyword evidence="4 8" id="KW-0547">Nucleotide-binding</keyword>
<dbReference type="PROSITE" id="PS50893">
    <property type="entry name" value="ABC_TRANSPORTER_2"/>
    <property type="match status" value="1"/>
</dbReference>
<dbReference type="Pfam" id="PF08402">
    <property type="entry name" value="TOBE_2"/>
    <property type="match status" value="1"/>
</dbReference>
<dbReference type="InterPro" id="IPR017879">
    <property type="entry name" value="PotA_ATP-bd"/>
</dbReference>
<dbReference type="InterPro" id="IPR027417">
    <property type="entry name" value="P-loop_NTPase"/>
</dbReference>
<dbReference type="PANTHER" id="PTHR42781">
    <property type="entry name" value="SPERMIDINE/PUTRESCINE IMPORT ATP-BINDING PROTEIN POTA"/>
    <property type="match status" value="1"/>
</dbReference>
<dbReference type="GO" id="GO:0015594">
    <property type="term" value="F:ABC-type putrescine transporter activity"/>
    <property type="evidence" value="ECO:0007669"/>
    <property type="project" value="InterPro"/>
</dbReference>
<dbReference type="Gene3D" id="3.40.50.300">
    <property type="entry name" value="P-loop containing nucleotide triphosphate hydrolases"/>
    <property type="match status" value="1"/>
</dbReference>
<evidence type="ECO:0000256" key="4">
    <source>
        <dbReference type="ARBA" id="ARBA00022741"/>
    </source>
</evidence>
<comment type="catalytic activity">
    <reaction evidence="8">
        <text>ATP + H2O + polyamine-[polyamine-binding protein]Side 1 = ADP + phosphate + polyamineSide 2 + [polyamine-binding protein]Side 1.</text>
        <dbReference type="EC" id="7.6.2.11"/>
    </reaction>
</comment>
<dbReference type="GO" id="GO:0005524">
    <property type="term" value="F:ATP binding"/>
    <property type="evidence" value="ECO:0007669"/>
    <property type="project" value="UniProtKB-KW"/>
</dbReference>
<comment type="function">
    <text evidence="8">Part of the ABC transporter complex PotABCD involved in spermidine/putrescine import. Responsible for energy coupling to the transport system.</text>
</comment>
<reference evidence="10" key="1">
    <citation type="submission" date="2024-01" db="EMBL/GenBank/DDBJ databases">
        <title>Bank of Algae and Cyanobacteria of the Azores (BACA) strain genomes.</title>
        <authorList>
            <person name="Luz R."/>
            <person name="Cordeiro R."/>
            <person name="Fonseca A."/>
            <person name="Goncalves V."/>
        </authorList>
    </citation>
    <scope>NUCLEOTIDE SEQUENCE</scope>
    <source>
        <strain evidence="10">BACA0141</strain>
    </source>
</reference>
<protein>
    <recommendedName>
        <fullName evidence="8">Spermidine/putrescine import ATP-binding protein PotA</fullName>
        <ecNumber evidence="8">7.6.2.11</ecNumber>
    </recommendedName>
</protein>
<dbReference type="GO" id="GO:0043190">
    <property type="term" value="C:ATP-binding cassette (ABC) transporter complex"/>
    <property type="evidence" value="ECO:0007669"/>
    <property type="project" value="InterPro"/>
</dbReference>
<keyword evidence="11" id="KW-1185">Reference proteome</keyword>
<dbReference type="InterPro" id="IPR017871">
    <property type="entry name" value="ABC_transporter-like_CS"/>
</dbReference>
<dbReference type="SMART" id="SM00382">
    <property type="entry name" value="AAA"/>
    <property type="match status" value="1"/>
</dbReference>
<dbReference type="SUPFAM" id="SSF52540">
    <property type="entry name" value="P-loop containing nucleoside triphosphate hydrolases"/>
    <property type="match status" value="1"/>
</dbReference>
<organism evidence="10 11">
    <name type="scientific">Tumidithrix elongata BACA0141</name>
    <dbReference type="NCBI Taxonomy" id="2716417"/>
    <lineage>
        <taxon>Bacteria</taxon>
        <taxon>Bacillati</taxon>
        <taxon>Cyanobacteriota</taxon>
        <taxon>Cyanophyceae</taxon>
        <taxon>Pseudanabaenales</taxon>
        <taxon>Pseudanabaenaceae</taxon>
        <taxon>Tumidithrix</taxon>
        <taxon>Tumidithrix elongata</taxon>
    </lineage>
</organism>
<keyword evidence="2 8" id="KW-0813">Transport</keyword>
<evidence type="ECO:0000256" key="7">
    <source>
        <dbReference type="ARBA" id="ARBA00023136"/>
    </source>
</evidence>
<proteinExistence type="inferred from homology"/>
<keyword evidence="3 8" id="KW-1003">Cell membrane</keyword>
<dbReference type="PROSITE" id="PS00211">
    <property type="entry name" value="ABC_TRANSPORTER_1"/>
    <property type="match status" value="1"/>
</dbReference>
<comment type="subunit">
    <text evidence="8">The complex is composed of two ATP-binding proteins (PotA), two transmembrane proteins (PotB and PotC) and a solute-binding protein (PotD).</text>
</comment>
<dbReference type="InterPro" id="IPR005893">
    <property type="entry name" value="PotA-like"/>
</dbReference>
<dbReference type="PANTHER" id="PTHR42781:SF4">
    <property type="entry name" value="SPERMIDINE_PUTRESCINE IMPORT ATP-BINDING PROTEIN POTA"/>
    <property type="match status" value="1"/>
</dbReference>
<dbReference type="AlphaFoldDB" id="A0AAW9PYT3"/>
<evidence type="ECO:0000256" key="3">
    <source>
        <dbReference type="ARBA" id="ARBA00022475"/>
    </source>
</evidence>
<keyword evidence="5 8" id="KW-0067">ATP-binding</keyword>
<dbReference type="InterPro" id="IPR050093">
    <property type="entry name" value="ABC_SmlMolc_Importer"/>
</dbReference>
<dbReference type="Proteomes" id="UP001333818">
    <property type="component" value="Unassembled WGS sequence"/>
</dbReference>
<evidence type="ECO:0000256" key="5">
    <source>
        <dbReference type="ARBA" id="ARBA00022840"/>
    </source>
</evidence>
<evidence type="ECO:0000259" key="9">
    <source>
        <dbReference type="PROSITE" id="PS50893"/>
    </source>
</evidence>
<evidence type="ECO:0000256" key="2">
    <source>
        <dbReference type="ARBA" id="ARBA00022448"/>
    </source>
</evidence>
<dbReference type="FunFam" id="3.40.50.300:FF:000133">
    <property type="entry name" value="Spermidine/putrescine import ATP-binding protein PotA"/>
    <property type="match status" value="1"/>
</dbReference>
<dbReference type="SUPFAM" id="SSF50331">
    <property type="entry name" value="MOP-like"/>
    <property type="match status" value="1"/>
</dbReference>
<sequence>MAQSTTVKETGITTDTVPDVELKKVFKIFGSGAVVQGVDLQIQKGELFSILGPSGCGKTTLLRLIAGFEEPSAGEVLIQGQTMTYVPAYRRPVNTVFQSYALFGHMSIFDNVAFGLKVRGLPKAEINDRVKDALRKVRLEVMGDRFPRQLSGGQQQRVALARALVNRPKVVLLDEPLGALDLKLRKEMQVELSNLQYDLGITFVMVTHDQEEALSISSRIAVMNQGQLEQVGTPSQVYNYPTTPFVAGFVGETNLFECKLVEQDGAFLELRSNSGLAIVVEKPSDWQLSKEAWVSVRPEKIKLSTEHPNQPYNTYRGVLNNVFYLGDHSQYIVDLLASENVPPVRVTLVRQNTLGDKVPPFDSQVYISWTPEDCLALAKPMPQPSLDLL</sequence>
<comment type="subcellular location">
    <subcellularLocation>
        <location evidence="1">Cell inner membrane</location>
        <topology evidence="1">Peripheral membrane protein</topology>
    </subcellularLocation>
</comment>
<keyword evidence="6 8" id="KW-1278">Translocase</keyword>
<dbReference type="RefSeq" id="WP_330482164.1">
    <property type="nucleotide sequence ID" value="NZ_JAZBJZ010000007.1"/>
</dbReference>
<dbReference type="NCBIfam" id="TIGR01187">
    <property type="entry name" value="potA"/>
    <property type="match status" value="1"/>
</dbReference>
<comment type="similarity">
    <text evidence="8">Belongs to the ABC transporter superfamily. Spermidine/putrescine importer (TC 3.A.1.11.1) family.</text>
</comment>
<dbReference type="Pfam" id="PF00005">
    <property type="entry name" value="ABC_tran"/>
    <property type="match status" value="1"/>
</dbReference>
<comment type="caution">
    <text evidence="10">The sequence shown here is derived from an EMBL/GenBank/DDBJ whole genome shotgun (WGS) entry which is preliminary data.</text>
</comment>
<dbReference type="InterPro" id="IPR003439">
    <property type="entry name" value="ABC_transporter-like_ATP-bd"/>
</dbReference>
<dbReference type="Gene3D" id="2.40.50.100">
    <property type="match status" value="1"/>
</dbReference>
<accession>A0AAW9PYT3</accession>
<evidence type="ECO:0000256" key="1">
    <source>
        <dbReference type="ARBA" id="ARBA00004417"/>
    </source>
</evidence>
<dbReference type="EC" id="7.6.2.11" evidence="8"/>
<evidence type="ECO:0000313" key="10">
    <source>
        <dbReference type="EMBL" id="MEE3715741.1"/>
    </source>
</evidence>
<name>A0AAW9PYT3_9CYAN</name>
<gene>
    <name evidence="8" type="primary">potA</name>
    <name evidence="10" type="ORF">V2H45_03155</name>
</gene>
<dbReference type="CDD" id="cd03300">
    <property type="entry name" value="ABC_PotA_N"/>
    <property type="match status" value="1"/>
</dbReference>
<evidence type="ECO:0000256" key="6">
    <source>
        <dbReference type="ARBA" id="ARBA00022967"/>
    </source>
</evidence>